<feature type="chain" id="PRO_5009014945" description="Lipopolysaccharide export system protein LptA" evidence="4">
    <location>
        <begin position="20"/>
        <end position="163"/>
    </location>
</feature>
<dbReference type="EMBL" id="AKKU01000015">
    <property type="protein sequence ID" value="EIW88881.1"/>
    <property type="molecule type" value="Genomic_DNA"/>
</dbReference>
<protein>
    <recommendedName>
        <fullName evidence="4">Lipopolysaccharide export system protein LptA</fullName>
    </recommendedName>
</protein>
<dbReference type="NCBIfam" id="TIGR03002">
    <property type="entry name" value="outer_YhbN_LptA"/>
    <property type="match status" value="1"/>
</dbReference>
<dbReference type="PANTHER" id="PTHR36504:SF1">
    <property type="entry name" value="LIPOPOLYSACCHARIDE EXPORT SYSTEM PROTEIN LPTA"/>
    <property type="match status" value="1"/>
</dbReference>
<evidence type="ECO:0000256" key="2">
    <source>
        <dbReference type="ARBA" id="ARBA00022729"/>
    </source>
</evidence>
<dbReference type="GO" id="GO:0030288">
    <property type="term" value="C:outer membrane-bounded periplasmic space"/>
    <property type="evidence" value="ECO:0007669"/>
    <property type="project" value="TreeGrafter"/>
</dbReference>
<comment type="function">
    <text evidence="4">Involved in the assembly of lipopolysaccharide (LPS). Required for the translocation of LPS from the inner membrane to the outer membrane. May form a bridge between the inner membrane and the outer membrane, via interactions with LptC and LptD, thereby facilitating LPS transfer across the periplasm.</text>
</comment>
<dbReference type="GO" id="GO:0015920">
    <property type="term" value="P:lipopolysaccharide transport"/>
    <property type="evidence" value="ECO:0007669"/>
    <property type="project" value="UniProtKB-UniRule"/>
</dbReference>
<evidence type="ECO:0000256" key="4">
    <source>
        <dbReference type="HAMAP-Rule" id="MF_01914"/>
    </source>
</evidence>
<dbReference type="GO" id="GO:0009279">
    <property type="term" value="C:cell outer membrane"/>
    <property type="evidence" value="ECO:0007669"/>
    <property type="project" value="TreeGrafter"/>
</dbReference>
<dbReference type="InterPro" id="IPR005653">
    <property type="entry name" value="OstA-like_N"/>
</dbReference>
<gene>
    <name evidence="4" type="primary">lptA</name>
    <name evidence="6" type="ORF">AGRI_08845</name>
</gene>
<dbReference type="eggNOG" id="COG1934">
    <property type="taxonomic scope" value="Bacteria"/>
</dbReference>
<evidence type="ECO:0000259" key="5">
    <source>
        <dbReference type="Pfam" id="PF03968"/>
    </source>
</evidence>
<keyword evidence="2 4" id="KW-0732">Signal</keyword>
<dbReference type="RefSeq" id="WP_008984626.1">
    <property type="nucleotide sequence ID" value="NZ_AKKU01000015.1"/>
</dbReference>
<evidence type="ECO:0000256" key="1">
    <source>
        <dbReference type="ARBA" id="ARBA00022448"/>
    </source>
</evidence>
<organism evidence="6 7">
    <name type="scientific">Alishewanella agri BL06</name>
    <dbReference type="NCBI Taxonomy" id="1195246"/>
    <lineage>
        <taxon>Bacteria</taxon>
        <taxon>Pseudomonadati</taxon>
        <taxon>Pseudomonadota</taxon>
        <taxon>Gammaproteobacteria</taxon>
        <taxon>Alteromonadales</taxon>
        <taxon>Alteromonadaceae</taxon>
        <taxon>Alishewanella</taxon>
    </lineage>
</organism>
<dbReference type="AlphaFoldDB" id="I8U6D7"/>
<dbReference type="Gene3D" id="2.60.450.10">
    <property type="entry name" value="Lipopolysaccharide (LPS) transport protein A like domain"/>
    <property type="match status" value="1"/>
</dbReference>
<keyword evidence="1 4" id="KW-0813">Transport</keyword>
<sequence length="163" mass="17912" precursor="true">MKTNLFAALLILFSASTLAAKPDHQLPISINADNTQASIRDNTAVYVDNVEVRQGSLLIKADRLEINASAGKGQEIFIFSGTPVTYSQLLDGERPVTAQANEIRYDIASRTLTLTTDAELTQSGSLVRGDIIRYNLERQELTAGSEQNRRVTTIFTPETKENP</sequence>
<reference evidence="6 7" key="1">
    <citation type="journal article" date="2012" name="J. Bacteriol.">
        <title>Genome Sequence of Pectin-Degrading Alishewanella agri, Isolated from Landfill Soil.</title>
        <authorList>
            <person name="Kim J."/>
            <person name="Jung J."/>
            <person name="Sung J.S."/>
            <person name="Chun J."/>
            <person name="Park W."/>
        </authorList>
    </citation>
    <scope>NUCLEOTIDE SEQUENCE [LARGE SCALE GENOMIC DNA]</scope>
    <source>
        <strain evidence="6 7">BL06</strain>
    </source>
</reference>
<dbReference type="PATRIC" id="fig|1195246.3.peg.1740"/>
<evidence type="ECO:0000256" key="3">
    <source>
        <dbReference type="ARBA" id="ARBA00022764"/>
    </source>
</evidence>
<dbReference type="PANTHER" id="PTHR36504">
    <property type="entry name" value="LIPOPOLYSACCHARIDE EXPORT SYSTEM PROTEIN LPTA"/>
    <property type="match status" value="1"/>
</dbReference>
<comment type="subunit">
    <text evidence="4">Component of the lipopolysaccharide transport and assembly complex.</text>
</comment>
<accession>I8U6D7</accession>
<comment type="similarity">
    <text evidence="4">Belongs to the LptA family.</text>
</comment>
<evidence type="ECO:0000313" key="6">
    <source>
        <dbReference type="EMBL" id="EIW88881.1"/>
    </source>
</evidence>
<dbReference type="InterPro" id="IPR052037">
    <property type="entry name" value="LPS_export_LptA"/>
</dbReference>
<dbReference type="GO" id="GO:0043165">
    <property type="term" value="P:Gram-negative-bacterium-type cell outer membrane assembly"/>
    <property type="evidence" value="ECO:0007669"/>
    <property type="project" value="UniProtKB-UniRule"/>
</dbReference>
<proteinExistence type="inferred from homology"/>
<dbReference type="HAMAP" id="MF_01914">
    <property type="entry name" value="LPS_assembly_LptA"/>
    <property type="match status" value="1"/>
</dbReference>
<dbReference type="Pfam" id="PF03968">
    <property type="entry name" value="LptD_N"/>
    <property type="match status" value="1"/>
</dbReference>
<feature type="signal peptide" evidence="4">
    <location>
        <begin position="1"/>
        <end position="19"/>
    </location>
</feature>
<dbReference type="InterPro" id="IPR014340">
    <property type="entry name" value="LptA"/>
</dbReference>
<dbReference type="GO" id="GO:0017089">
    <property type="term" value="F:glycolipid transfer activity"/>
    <property type="evidence" value="ECO:0007669"/>
    <property type="project" value="TreeGrafter"/>
</dbReference>
<keyword evidence="7" id="KW-1185">Reference proteome</keyword>
<feature type="domain" description="Organic solvent tolerance-like N-terminal" evidence="5">
    <location>
        <begin position="30"/>
        <end position="139"/>
    </location>
</feature>
<dbReference type="GO" id="GO:0001530">
    <property type="term" value="F:lipopolysaccharide binding"/>
    <property type="evidence" value="ECO:0007669"/>
    <property type="project" value="InterPro"/>
</dbReference>
<dbReference type="Proteomes" id="UP000035062">
    <property type="component" value="Unassembled WGS sequence"/>
</dbReference>
<comment type="caution">
    <text evidence="6">The sequence shown here is derived from an EMBL/GenBank/DDBJ whole genome shotgun (WGS) entry which is preliminary data.</text>
</comment>
<keyword evidence="3 4" id="KW-0574">Periplasm</keyword>
<comment type="subcellular location">
    <subcellularLocation>
        <location evidence="4">Periplasm</location>
    </subcellularLocation>
</comment>
<evidence type="ECO:0000313" key="7">
    <source>
        <dbReference type="Proteomes" id="UP000035062"/>
    </source>
</evidence>
<name>I8U6D7_9ALTE</name>
<dbReference type="STRING" id="1195246.AGRI_08845"/>